<keyword evidence="5" id="KW-0201">Cytochrome c-type biogenesis</keyword>
<dbReference type="InterPro" id="IPR051263">
    <property type="entry name" value="C-type_cytochrome_biogenesis"/>
</dbReference>
<comment type="caution">
    <text evidence="9">The sequence shown here is derived from an EMBL/GenBank/DDBJ whole genome shotgun (WGS) entry which is preliminary data.</text>
</comment>
<dbReference type="CDD" id="cd16378">
    <property type="entry name" value="CcmH_N"/>
    <property type="match status" value="1"/>
</dbReference>
<keyword evidence="7" id="KW-0812">Transmembrane</keyword>
<dbReference type="EMBL" id="SAWZ01000002">
    <property type="protein sequence ID" value="RXR07002.1"/>
    <property type="molecule type" value="Genomic_DNA"/>
</dbReference>
<keyword evidence="10" id="KW-1185">Reference proteome</keyword>
<gene>
    <name evidence="9" type="ORF">EPA99_03435</name>
</gene>
<feature type="chain" id="PRO_5021040268" description="Cytochrome c-type biogenesis protein" evidence="7">
    <location>
        <begin position="23"/>
        <end position="147"/>
    </location>
</feature>
<dbReference type="AlphaFoldDB" id="A0A4Q1JYD3"/>
<protein>
    <recommendedName>
        <fullName evidence="7">Cytochrome c-type biogenesis protein</fullName>
    </recommendedName>
</protein>
<dbReference type="FunFam" id="1.10.8.640:FF:000001">
    <property type="entry name" value="Cytochrome c-type biogenesis protein"/>
    <property type="match status" value="1"/>
</dbReference>
<evidence type="ECO:0000256" key="4">
    <source>
        <dbReference type="ARBA" id="ARBA00022729"/>
    </source>
</evidence>
<comment type="similarity">
    <text evidence="1 7">Belongs to the CcmH/CycL/Ccl2/NrfF family.</text>
</comment>
<keyword evidence="4 7" id="KW-0732">Signal</keyword>
<evidence type="ECO:0000256" key="6">
    <source>
        <dbReference type="ARBA" id="ARBA00023004"/>
    </source>
</evidence>
<keyword evidence="3 7" id="KW-0479">Metal-binding</keyword>
<dbReference type="InterPro" id="IPR005616">
    <property type="entry name" value="CcmH/CycL/Ccl2/NrfF_N"/>
</dbReference>
<evidence type="ECO:0000313" key="9">
    <source>
        <dbReference type="EMBL" id="RXR07002.1"/>
    </source>
</evidence>
<feature type="transmembrane region" description="Helical" evidence="7">
    <location>
        <begin position="109"/>
        <end position="127"/>
    </location>
</feature>
<keyword evidence="6 7" id="KW-0408">Iron</keyword>
<sequence>MTRIARTLLLMLGLLLSAPVLAQVSDPRPLQFRNAAEEARFQALAHELRCVMCQNQSLADSNAQVAHDLRREVLVLMQQGRSDAQIKQFLVERYGEFVLYRPQVEPGTWLLWFGPLALLLLGGLVLWRVVRRRGGREVPPADPSQEW</sequence>
<evidence type="ECO:0000256" key="5">
    <source>
        <dbReference type="ARBA" id="ARBA00022748"/>
    </source>
</evidence>
<proteinExistence type="inferred from homology"/>
<keyword evidence="7" id="KW-1133">Transmembrane helix</keyword>
<evidence type="ECO:0000256" key="1">
    <source>
        <dbReference type="ARBA" id="ARBA00010342"/>
    </source>
</evidence>
<dbReference type="Gene3D" id="1.10.8.640">
    <property type="entry name" value="Cytochrome C biogenesis protein"/>
    <property type="match status" value="1"/>
</dbReference>
<evidence type="ECO:0000256" key="3">
    <source>
        <dbReference type="ARBA" id="ARBA00022723"/>
    </source>
</evidence>
<dbReference type="OrthoDB" id="9804975at2"/>
<organism evidence="9 10">
    <name type="scientific">Pseudoxanthomonas composti</name>
    <dbReference type="NCBI Taxonomy" id="2137479"/>
    <lineage>
        <taxon>Bacteria</taxon>
        <taxon>Pseudomonadati</taxon>
        <taxon>Pseudomonadota</taxon>
        <taxon>Gammaproteobacteria</taxon>
        <taxon>Lysobacterales</taxon>
        <taxon>Lysobacteraceae</taxon>
        <taxon>Pseudoxanthomonas</taxon>
    </lineage>
</organism>
<name>A0A4Q1JYD3_9GAMM</name>
<dbReference type="InterPro" id="IPR038297">
    <property type="entry name" value="CcmH/CycL/NrfF/Ccl2_sf"/>
</dbReference>
<reference evidence="9 10" key="1">
    <citation type="submission" date="2019-01" db="EMBL/GenBank/DDBJ databases">
        <title>Pseudoxanthomonas composti sp. nov., isolated from compost.</title>
        <authorList>
            <person name="Yang G."/>
        </authorList>
    </citation>
    <scope>NUCLEOTIDE SEQUENCE [LARGE SCALE GENOMIC DNA]</scope>
    <source>
        <strain evidence="9 10">GSS15</strain>
    </source>
</reference>
<keyword evidence="7" id="KW-0472">Membrane</keyword>
<feature type="domain" description="CcmH/CycL/Ccl2/NrfF N-terminal" evidence="8">
    <location>
        <begin position="12"/>
        <end position="138"/>
    </location>
</feature>
<evidence type="ECO:0000313" key="10">
    <source>
        <dbReference type="Proteomes" id="UP000289784"/>
    </source>
</evidence>
<accession>A0A4Q1JYD3</accession>
<dbReference type="GO" id="GO:0005886">
    <property type="term" value="C:plasma membrane"/>
    <property type="evidence" value="ECO:0007669"/>
    <property type="project" value="TreeGrafter"/>
</dbReference>
<evidence type="ECO:0000259" key="8">
    <source>
        <dbReference type="Pfam" id="PF03918"/>
    </source>
</evidence>
<feature type="signal peptide" evidence="7">
    <location>
        <begin position="1"/>
        <end position="22"/>
    </location>
</feature>
<dbReference type="Pfam" id="PF03918">
    <property type="entry name" value="CcmH"/>
    <property type="match status" value="1"/>
</dbReference>
<dbReference type="Proteomes" id="UP000289784">
    <property type="component" value="Unassembled WGS sequence"/>
</dbReference>
<dbReference type="GO" id="GO:0046872">
    <property type="term" value="F:metal ion binding"/>
    <property type="evidence" value="ECO:0007669"/>
    <property type="project" value="UniProtKB-KW"/>
</dbReference>
<evidence type="ECO:0000256" key="7">
    <source>
        <dbReference type="RuleBase" id="RU364112"/>
    </source>
</evidence>
<evidence type="ECO:0000256" key="2">
    <source>
        <dbReference type="ARBA" id="ARBA00022617"/>
    </source>
</evidence>
<keyword evidence="2 7" id="KW-0349">Heme</keyword>
<dbReference type="PANTHER" id="PTHR47870">
    <property type="entry name" value="CYTOCHROME C-TYPE BIOGENESIS PROTEIN CCMH"/>
    <property type="match status" value="1"/>
</dbReference>
<dbReference type="GO" id="GO:0017004">
    <property type="term" value="P:cytochrome complex assembly"/>
    <property type="evidence" value="ECO:0007669"/>
    <property type="project" value="UniProtKB-KW"/>
</dbReference>
<comment type="function">
    <text evidence="7">Possible subunit of a heme lyase.</text>
</comment>
<dbReference type="PANTHER" id="PTHR47870:SF1">
    <property type="entry name" value="CYTOCHROME C-TYPE BIOGENESIS PROTEIN CCMH"/>
    <property type="match status" value="1"/>
</dbReference>